<dbReference type="InterPro" id="IPR000182">
    <property type="entry name" value="GNAT_dom"/>
</dbReference>
<evidence type="ECO:0000313" key="3">
    <source>
        <dbReference type="Proteomes" id="UP001596103"/>
    </source>
</evidence>
<dbReference type="PROSITE" id="PS51186">
    <property type="entry name" value="GNAT"/>
    <property type="match status" value="1"/>
</dbReference>
<reference evidence="3" key="1">
    <citation type="journal article" date="2019" name="Int. J. Syst. Evol. Microbiol.">
        <title>The Global Catalogue of Microorganisms (GCM) 10K type strain sequencing project: providing services to taxonomists for standard genome sequencing and annotation.</title>
        <authorList>
            <consortium name="The Broad Institute Genomics Platform"/>
            <consortium name="The Broad Institute Genome Sequencing Center for Infectious Disease"/>
            <person name="Wu L."/>
            <person name="Ma J."/>
        </authorList>
    </citation>
    <scope>NUCLEOTIDE SEQUENCE [LARGE SCALE GENOMIC DNA]</scope>
    <source>
        <strain evidence="3">CCUG 56042</strain>
    </source>
</reference>
<feature type="domain" description="N-acetyltransferase" evidence="1">
    <location>
        <begin position="61"/>
        <end position="213"/>
    </location>
</feature>
<protein>
    <submittedName>
        <fullName evidence="2">GNAT family N-acetyltransferase</fullName>
        <ecNumber evidence="2">2.3.-.-</ecNumber>
    </submittedName>
</protein>
<dbReference type="PANTHER" id="PTHR43441:SF2">
    <property type="entry name" value="FAMILY ACETYLTRANSFERASE, PUTATIVE (AFU_ORTHOLOGUE AFUA_7G00850)-RELATED"/>
    <property type="match status" value="1"/>
</dbReference>
<keyword evidence="2" id="KW-0012">Acyltransferase</keyword>
<comment type="caution">
    <text evidence="2">The sequence shown here is derived from an EMBL/GenBank/DDBJ whole genome shotgun (WGS) entry which is preliminary data.</text>
</comment>
<dbReference type="InterPro" id="IPR016181">
    <property type="entry name" value="Acyl_CoA_acyltransferase"/>
</dbReference>
<name>A0ABW0J310_9BURK</name>
<keyword evidence="3" id="KW-1185">Reference proteome</keyword>
<dbReference type="EMBL" id="JBHSMP010000003">
    <property type="protein sequence ID" value="MFC5427407.1"/>
    <property type="molecule type" value="Genomic_DNA"/>
</dbReference>
<gene>
    <name evidence="2" type="ORF">ACFPTO_01050</name>
</gene>
<dbReference type="PANTHER" id="PTHR43441">
    <property type="entry name" value="RIBOSOMAL-PROTEIN-SERINE ACETYLTRANSFERASE"/>
    <property type="match status" value="1"/>
</dbReference>
<dbReference type="Gene3D" id="3.40.630.30">
    <property type="match status" value="1"/>
</dbReference>
<dbReference type="EC" id="2.3.-.-" evidence="2"/>
<dbReference type="SUPFAM" id="SSF55729">
    <property type="entry name" value="Acyl-CoA N-acyltransferases (Nat)"/>
    <property type="match status" value="1"/>
</dbReference>
<sequence>MAGLQDVSRSPHSPPSREQTLTQRLNEFGQPIGEPVAGWTPRARPVDVTLTGTWCRLEPLDAARHADELDRAFRAAPDQRAWTYLSAGPFDTVEDYRRYAERAARSTDPKHYAVIDLKTGRAVGTLALMRQDPANGVIEVGSVTFSPQLQQTPLSTEAQYLLMAYAFDTLGYRRYEWKCDSLNAPSRKAAERLGFRFEGVFRQAVIVKGRTRDTAWFSIIDTEWAPLKRAFAAWLAPENFDEHGRQRVSLATLRGA</sequence>
<dbReference type="GO" id="GO:0016746">
    <property type="term" value="F:acyltransferase activity"/>
    <property type="evidence" value="ECO:0007669"/>
    <property type="project" value="UniProtKB-KW"/>
</dbReference>
<accession>A0ABW0J310</accession>
<dbReference type="InterPro" id="IPR051908">
    <property type="entry name" value="Ribosomal_N-acetyltransferase"/>
</dbReference>
<evidence type="ECO:0000259" key="1">
    <source>
        <dbReference type="PROSITE" id="PS51186"/>
    </source>
</evidence>
<dbReference type="RefSeq" id="WP_377708794.1">
    <property type="nucleotide sequence ID" value="NZ_JBHSMP010000003.1"/>
</dbReference>
<proteinExistence type="predicted"/>
<evidence type="ECO:0000313" key="2">
    <source>
        <dbReference type="EMBL" id="MFC5427407.1"/>
    </source>
</evidence>
<dbReference type="Proteomes" id="UP001596103">
    <property type="component" value="Unassembled WGS sequence"/>
</dbReference>
<keyword evidence="2" id="KW-0808">Transferase</keyword>
<dbReference type="Pfam" id="PF13302">
    <property type="entry name" value="Acetyltransf_3"/>
    <property type="match status" value="1"/>
</dbReference>
<organism evidence="2 3">
    <name type="scientific">Paraburkholderia denitrificans</name>
    <dbReference type="NCBI Taxonomy" id="694025"/>
    <lineage>
        <taxon>Bacteria</taxon>
        <taxon>Pseudomonadati</taxon>
        <taxon>Pseudomonadota</taxon>
        <taxon>Betaproteobacteria</taxon>
        <taxon>Burkholderiales</taxon>
        <taxon>Burkholderiaceae</taxon>
        <taxon>Paraburkholderia</taxon>
    </lineage>
</organism>